<dbReference type="RefSeq" id="XP_016257570.1">
    <property type="nucleotide sequence ID" value="XM_016411950.1"/>
</dbReference>
<dbReference type="VEuPathDB" id="FungiDB:PV06_10400"/>
<feature type="binding site" evidence="5">
    <location>
        <position position="339"/>
    </location>
    <ligand>
        <name>substrate</name>
    </ligand>
</feature>
<dbReference type="InterPro" id="IPR001613">
    <property type="entry name" value="Flavin_amine_oxidase"/>
</dbReference>
<evidence type="ECO:0000256" key="4">
    <source>
        <dbReference type="ARBA" id="ARBA00048448"/>
    </source>
</evidence>
<evidence type="ECO:0000313" key="9">
    <source>
        <dbReference type="Proteomes" id="UP000053342"/>
    </source>
</evidence>
<evidence type="ECO:0000256" key="5">
    <source>
        <dbReference type="PIRSR" id="PIRSR601613-1"/>
    </source>
</evidence>
<feature type="binding site" evidence="5">
    <location>
        <position position="233"/>
    </location>
    <ligand>
        <name>FAD</name>
        <dbReference type="ChEBI" id="CHEBI:57692"/>
    </ligand>
</feature>
<dbReference type="Gene3D" id="3.50.50.60">
    <property type="entry name" value="FAD/NAD(P)-binding domain"/>
    <property type="match status" value="1"/>
</dbReference>
<dbReference type="InterPro" id="IPR002937">
    <property type="entry name" value="Amino_oxidase"/>
</dbReference>
<comment type="similarity">
    <text evidence="2 6">Belongs to the flavin monoamine oxidase family.</text>
</comment>
<gene>
    <name evidence="8" type="ORF">PV06_10400</name>
</gene>
<sequence length="453" mass="49893">MTLYDCIVVGAGYAGLAAAKTLHEAGREVLVLEARDRVGGRVWTKHFPDGTYEDYGGSYLGVQQPQMHALAKEFDVHTFNVPTKGKSVLYYRKRAHRYSGFIPPVAPWSVLDLGVAIKKFEAMAATADLEEPWKTPNAQELDNMTVEQWMRRHVWTRSARDMMRLAVECIWGAPASRISLLHGLWYSKAGVSLTVLSTSEHGAQQQLINGGGQAIANGIHERLGEMVHLGEPVTRVDQTSGPEVIVHTKTAVYTARRVIFAIPPPLVLQVQFEPALPSPKVQLLQHMPMGATWKVFASYPEPFWRAEGLRGEVASPDGMLGIIFDFSPEDGSRGVLMGFVVSSRAHRFADMDEHARKKVALQELVACYGPRAAKPTKMSVHSMCNEPWSTGCPVAGMGPGVWTGFGRWMRKPVGRVHWAGTEVATAWSGYMEGAVRSGQRAAGEILEILNHGR</sequence>
<dbReference type="PRINTS" id="PR00757">
    <property type="entry name" value="AMINEOXDASEF"/>
</dbReference>
<comment type="cofactor">
    <cofactor evidence="1 6">
        <name>FAD</name>
        <dbReference type="ChEBI" id="CHEBI:57692"/>
    </cofactor>
</comment>
<dbReference type="Pfam" id="PF01593">
    <property type="entry name" value="Amino_oxidase"/>
    <property type="match status" value="1"/>
</dbReference>
<accession>A0A0D2DNI0</accession>
<dbReference type="AlphaFoldDB" id="A0A0D2DNI0"/>
<evidence type="ECO:0000256" key="3">
    <source>
        <dbReference type="ARBA" id="ARBA00023002"/>
    </source>
</evidence>
<dbReference type="OrthoDB" id="5046242at2759"/>
<evidence type="ECO:0000256" key="1">
    <source>
        <dbReference type="ARBA" id="ARBA00001974"/>
    </source>
</evidence>
<evidence type="ECO:0000259" key="7">
    <source>
        <dbReference type="Pfam" id="PF01593"/>
    </source>
</evidence>
<organism evidence="8 9">
    <name type="scientific">Exophiala oligosperma</name>
    <dbReference type="NCBI Taxonomy" id="215243"/>
    <lineage>
        <taxon>Eukaryota</taxon>
        <taxon>Fungi</taxon>
        <taxon>Dikarya</taxon>
        <taxon>Ascomycota</taxon>
        <taxon>Pezizomycotina</taxon>
        <taxon>Eurotiomycetes</taxon>
        <taxon>Chaetothyriomycetidae</taxon>
        <taxon>Chaetothyriales</taxon>
        <taxon>Herpotrichiellaceae</taxon>
        <taxon>Exophiala</taxon>
    </lineage>
</organism>
<evidence type="ECO:0000256" key="6">
    <source>
        <dbReference type="RuleBase" id="RU362067"/>
    </source>
</evidence>
<dbReference type="GO" id="GO:0097621">
    <property type="term" value="F:monoamine oxidase activity"/>
    <property type="evidence" value="ECO:0007669"/>
    <property type="project" value="UniProtKB-EC"/>
</dbReference>
<dbReference type="PANTHER" id="PTHR43563">
    <property type="entry name" value="AMINE OXIDASE"/>
    <property type="match status" value="1"/>
</dbReference>
<evidence type="ECO:0000256" key="2">
    <source>
        <dbReference type="ARBA" id="ARBA00005995"/>
    </source>
</evidence>
<dbReference type="SUPFAM" id="SSF54373">
    <property type="entry name" value="FAD-linked reductases, C-terminal domain"/>
    <property type="match status" value="1"/>
</dbReference>
<dbReference type="EMBL" id="KN847344">
    <property type="protein sequence ID" value="KIW37354.1"/>
    <property type="molecule type" value="Genomic_DNA"/>
</dbReference>
<dbReference type="PANTHER" id="PTHR43563:SF1">
    <property type="entry name" value="AMINE OXIDASE [FLAVIN-CONTAINING] B"/>
    <property type="match status" value="1"/>
</dbReference>
<name>A0A0D2DNI0_9EURO</name>
<dbReference type="InterPro" id="IPR036188">
    <property type="entry name" value="FAD/NAD-bd_sf"/>
</dbReference>
<dbReference type="Gene3D" id="1.10.405.10">
    <property type="entry name" value="Guanine Nucleotide Dissociation Inhibitor, domain 1"/>
    <property type="match status" value="1"/>
</dbReference>
<dbReference type="HOGENOM" id="CLU_004498_0_4_1"/>
<reference evidence="8 9" key="1">
    <citation type="submission" date="2015-01" db="EMBL/GenBank/DDBJ databases">
        <title>The Genome Sequence of Exophiala oligosperma CBS72588.</title>
        <authorList>
            <consortium name="The Broad Institute Genomics Platform"/>
            <person name="Cuomo C."/>
            <person name="de Hoog S."/>
            <person name="Gorbushina A."/>
            <person name="Stielow B."/>
            <person name="Teixiera M."/>
            <person name="Abouelleil A."/>
            <person name="Chapman S.B."/>
            <person name="Priest M."/>
            <person name="Young S.K."/>
            <person name="Wortman J."/>
            <person name="Nusbaum C."/>
            <person name="Birren B."/>
        </authorList>
    </citation>
    <scope>NUCLEOTIDE SEQUENCE [LARGE SCALE GENOMIC DNA]</scope>
    <source>
        <strain evidence="8 9">CBS 72588</strain>
    </source>
</reference>
<feature type="binding site" evidence="5">
    <location>
        <position position="422"/>
    </location>
    <ligand>
        <name>FAD</name>
        <dbReference type="ChEBI" id="CHEBI:57692"/>
    </ligand>
</feature>
<dbReference type="Gene3D" id="3.90.660.10">
    <property type="match status" value="1"/>
</dbReference>
<evidence type="ECO:0000313" key="8">
    <source>
        <dbReference type="EMBL" id="KIW37354.1"/>
    </source>
</evidence>
<proteinExistence type="inferred from homology"/>
<keyword evidence="9" id="KW-1185">Reference proteome</keyword>
<keyword evidence="6" id="KW-0285">Flavoprotein</keyword>
<dbReference type="STRING" id="215243.A0A0D2DNI0"/>
<keyword evidence="6" id="KW-0274">FAD</keyword>
<comment type="catalytic activity">
    <reaction evidence="4">
        <text>a secondary aliphatic amine + O2 + H2O = a primary amine + an aldehyde + H2O2</text>
        <dbReference type="Rhea" id="RHEA:26414"/>
        <dbReference type="ChEBI" id="CHEBI:15377"/>
        <dbReference type="ChEBI" id="CHEBI:15379"/>
        <dbReference type="ChEBI" id="CHEBI:16240"/>
        <dbReference type="ChEBI" id="CHEBI:17478"/>
        <dbReference type="ChEBI" id="CHEBI:58855"/>
        <dbReference type="ChEBI" id="CHEBI:65296"/>
        <dbReference type="EC" id="1.4.3.4"/>
    </reaction>
</comment>
<dbReference type="SUPFAM" id="SSF51905">
    <property type="entry name" value="FAD/NAD(P)-binding domain"/>
    <property type="match status" value="1"/>
</dbReference>
<dbReference type="EC" id="1.4.3.-" evidence="6"/>
<dbReference type="GeneID" id="27362474"/>
<feature type="domain" description="Amine oxidase" evidence="7">
    <location>
        <begin position="14"/>
        <end position="446"/>
    </location>
</feature>
<keyword evidence="3 6" id="KW-0560">Oxidoreductase</keyword>
<feature type="binding site" evidence="5">
    <location>
        <begin position="33"/>
        <end position="34"/>
    </location>
    <ligand>
        <name>FAD</name>
        <dbReference type="ChEBI" id="CHEBI:57692"/>
    </ligand>
</feature>
<dbReference type="Proteomes" id="UP000053342">
    <property type="component" value="Unassembled WGS sequence"/>
</dbReference>
<protein>
    <recommendedName>
        <fullName evidence="6">Amine oxidase</fullName>
        <ecNumber evidence="6">1.4.3.-</ecNumber>
    </recommendedName>
</protein>
<dbReference type="InterPro" id="IPR050703">
    <property type="entry name" value="Flavin_MAO"/>
</dbReference>